<dbReference type="Gene3D" id="3.40.50.300">
    <property type="entry name" value="P-loop containing nucleotide triphosphate hydrolases"/>
    <property type="match status" value="1"/>
</dbReference>
<dbReference type="SUPFAM" id="SSF52540">
    <property type="entry name" value="P-loop containing nucleoside triphosphate hydrolases"/>
    <property type="match status" value="1"/>
</dbReference>
<gene>
    <name evidence="4" type="ORF">SAMN05216233_10751</name>
</gene>
<evidence type="ECO:0000259" key="3">
    <source>
        <dbReference type="PROSITE" id="PS50045"/>
    </source>
</evidence>
<dbReference type="RefSeq" id="WP_139163944.1">
    <property type="nucleotide sequence ID" value="NZ_FMUX01000007.1"/>
</dbReference>
<dbReference type="EMBL" id="FMUX01000007">
    <property type="protein sequence ID" value="SCY32785.1"/>
    <property type="molecule type" value="Genomic_DNA"/>
</dbReference>
<dbReference type="GO" id="GO:0006355">
    <property type="term" value="P:regulation of DNA-templated transcription"/>
    <property type="evidence" value="ECO:0007669"/>
    <property type="project" value="InterPro"/>
</dbReference>
<dbReference type="Pfam" id="PF00158">
    <property type="entry name" value="Sigma54_activat"/>
    <property type="match status" value="1"/>
</dbReference>
<evidence type="ECO:0000313" key="5">
    <source>
        <dbReference type="Proteomes" id="UP000198870"/>
    </source>
</evidence>
<dbReference type="AlphaFoldDB" id="A0A1G5F0H6"/>
<dbReference type="InterPro" id="IPR002078">
    <property type="entry name" value="Sigma_54_int"/>
</dbReference>
<organism evidence="4 5">
    <name type="scientific">Desulfoluna spongiiphila</name>
    <dbReference type="NCBI Taxonomy" id="419481"/>
    <lineage>
        <taxon>Bacteria</taxon>
        <taxon>Pseudomonadati</taxon>
        <taxon>Thermodesulfobacteriota</taxon>
        <taxon>Desulfobacteria</taxon>
        <taxon>Desulfobacterales</taxon>
        <taxon>Desulfolunaceae</taxon>
        <taxon>Desulfoluna</taxon>
    </lineage>
</organism>
<proteinExistence type="predicted"/>
<dbReference type="PANTHER" id="PTHR32071">
    <property type="entry name" value="TRANSCRIPTIONAL REGULATORY PROTEIN"/>
    <property type="match status" value="1"/>
</dbReference>
<dbReference type="PROSITE" id="PS50045">
    <property type="entry name" value="SIGMA54_INTERACT_4"/>
    <property type="match status" value="1"/>
</dbReference>
<keyword evidence="5" id="KW-1185">Reference proteome</keyword>
<protein>
    <submittedName>
        <fullName evidence="4">DNA-binding transcriptional response regulator, NtrC family, contains REC, AAA-type ATPase, and a Fis-type DNA-binding domains</fullName>
    </submittedName>
</protein>
<dbReference type="InterPro" id="IPR025662">
    <property type="entry name" value="Sigma_54_int_dom_ATP-bd_1"/>
</dbReference>
<dbReference type="InterPro" id="IPR003593">
    <property type="entry name" value="AAA+_ATPase"/>
</dbReference>
<dbReference type="InterPro" id="IPR027417">
    <property type="entry name" value="P-loop_NTPase"/>
</dbReference>
<dbReference type="GO" id="GO:0003677">
    <property type="term" value="F:DNA binding"/>
    <property type="evidence" value="ECO:0007669"/>
    <property type="project" value="UniProtKB-KW"/>
</dbReference>
<dbReference type="OrthoDB" id="5496274at2"/>
<sequence>MDRLKALTEDQVVALNVLAFVRGHIQESTLAEWTGSTIRETSLALKGLHGAGLACSHGGTRWQLAQGGLDRALIRANLPSLESRAYRGGLVSEIDRLRAPDEIAVFEALVADISTQLEVSVTAGLQALLTETLEQMLAFCDEEPSLEKSREELSRFLELVIAILGLSLYLARNLSLSIRLYFFANEIAIRIGDMRKRIILKLSEVLLDHFTGRSSLQALPSLMESQEAIDELGDNDILCIAAMFLSSLHFNQGDMKKTLRYYNEVDPASYVWNVRYYKDLSGIYPSSAAHFLGKFHLAIGIAKSACRTAHLKGNELTEGWWCLQLTMVLGDAGCDRGQVERYLSRARSLLNPELHEMAYLFYLHVTACTHSRYGEMEKAFEALRAYYEFFSSCEFEQTLFGRSRSYELCVDFFRRGYPPIPAVDVEAETRKNLNGGDKMMRGAALRQKALLAYDAGKPLPVVRQLLTESMEVFQEAGGVIRIPQTRQLLDRLEAFEKEGGKERPRLFLEEIAWPEVKNQAGQPGSGSLTQRCTRRFKKLTSHKDPSIFYRQLVTTIQEEFQAERVILLQGFEGGEVESVAGCNISREELEQGVCTSLLPLASQAIQRQEVARVNLESFAAVAIPINTREKSTWVLYAESQETSGLLGRAMEDMDENLALLISSEVRSAVILEASRQQPQYYPMPGDTSHEPFYGVSMAPLLKKAAQAARTDATMLILGETGVGKELFARHIHTESGRKGPFIPVHPASMAESLIESELFGHEKGAFTGATSQKVGFFELANQGTLFIDEVGEISLSLQVKLLRVLQNHKFTRVGGTKELLSDFRLIAATNRDLKQDVIDGTFREDLFYRLFVLPFTIPPLRDRAEDIVYLAQMFLTHFARRYGKTVLSLTPGQIADLQSRPWQGNIRELKGIMERAVILSSGNRLELFPVAHDAAVVASADRVAGAGADLFDGLPTLKELEARYLAHVLALTGGKVAGPDGLEGVLKTKRSTIYAKLKRHGLIGS</sequence>
<dbReference type="Pfam" id="PF25601">
    <property type="entry name" value="AAA_lid_14"/>
    <property type="match status" value="1"/>
</dbReference>
<keyword evidence="1" id="KW-0547">Nucleotide-binding</keyword>
<keyword evidence="4" id="KW-0238">DNA-binding</keyword>
<accession>A0A1G5F0H6</accession>
<dbReference type="Proteomes" id="UP000198870">
    <property type="component" value="Unassembled WGS sequence"/>
</dbReference>
<dbReference type="InterPro" id="IPR058031">
    <property type="entry name" value="AAA_lid_NorR"/>
</dbReference>
<dbReference type="GO" id="GO:0005524">
    <property type="term" value="F:ATP binding"/>
    <property type="evidence" value="ECO:0007669"/>
    <property type="project" value="UniProtKB-KW"/>
</dbReference>
<dbReference type="Gene3D" id="1.10.8.60">
    <property type="match status" value="1"/>
</dbReference>
<evidence type="ECO:0000256" key="1">
    <source>
        <dbReference type="ARBA" id="ARBA00022741"/>
    </source>
</evidence>
<evidence type="ECO:0000313" key="4">
    <source>
        <dbReference type="EMBL" id="SCY32785.1"/>
    </source>
</evidence>
<dbReference type="STRING" id="419481.SAMN05216233_10751"/>
<reference evidence="4 5" key="1">
    <citation type="submission" date="2016-10" db="EMBL/GenBank/DDBJ databases">
        <authorList>
            <person name="de Groot N.N."/>
        </authorList>
    </citation>
    <scope>NUCLEOTIDE SEQUENCE [LARGE SCALE GENOMIC DNA]</scope>
    <source>
        <strain evidence="4 5">AA1</strain>
    </source>
</reference>
<dbReference type="CDD" id="cd00009">
    <property type="entry name" value="AAA"/>
    <property type="match status" value="1"/>
</dbReference>
<dbReference type="FunFam" id="3.40.50.300:FF:000006">
    <property type="entry name" value="DNA-binding transcriptional regulator NtrC"/>
    <property type="match status" value="1"/>
</dbReference>
<dbReference type="PROSITE" id="PS00675">
    <property type="entry name" value="SIGMA54_INTERACT_1"/>
    <property type="match status" value="1"/>
</dbReference>
<feature type="domain" description="Sigma-54 factor interaction" evidence="3">
    <location>
        <begin position="696"/>
        <end position="918"/>
    </location>
</feature>
<evidence type="ECO:0000256" key="2">
    <source>
        <dbReference type="ARBA" id="ARBA00022840"/>
    </source>
</evidence>
<dbReference type="PANTHER" id="PTHR32071:SF57">
    <property type="entry name" value="C4-DICARBOXYLATE TRANSPORT TRANSCRIPTIONAL REGULATORY PROTEIN DCTD"/>
    <property type="match status" value="1"/>
</dbReference>
<name>A0A1G5F0H6_9BACT</name>
<dbReference type="SMART" id="SM00382">
    <property type="entry name" value="AAA"/>
    <property type="match status" value="1"/>
</dbReference>
<keyword evidence="2" id="KW-0067">ATP-binding</keyword>